<dbReference type="SUPFAM" id="SSF160631">
    <property type="entry name" value="SMI1/KNR4-like"/>
    <property type="match status" value="1"/>
</dbReference>
<reference evidence="4" key="1">
    <citation type="journal article" date="2019" name="Int. J. Syst. Evol. Microbiol.">
        <title>The Global Catalogue of Microorganisms (GCM) 10K type strain sequencing project: providing services to taxonomists for standard genome sequencing and annotation.</title>
        <authorList>
            <consortium name="The Broad Institute Genomics Platform"/>
            <consortium name="The Broad Institute Genome Sequencing Center for Infectious Disease"/>
            <person name="Wu L."/>
            <person name="Ma J."/>
        </authorList>
    </citation>
    <scope>NUCLEOTIDE SEQUENCE [LARGE SCALE GENOMIC DNA]</scope>
    <source>
        <strain evidence="4">JCM 6242</strain>
    </source>
</reference>
<name>A0ABP6IGT2_9ACTN</name>
<evidence type="ECO:0000313" key="3">
    <source>
        <dbReference type="EMBL" id="GAA2874413.1"/>
    </source>
</evidence>
<proteinExistence type="predicted"/>
<sequence>MDRAGWKPFLKRWSEEWQIANPAEEPDADPWLGFSSASPEEMKPLERRLGCTLPPSFREFLLVTNGWRNAGNFVWQLRNIDEIGWMRDLASFMAERYDDTDDYADEGAVLTESGGSRPPAAPHGRSTRPRPVAGRRMSEPW</sequence>
<keyword evidence="4" id="KW-1185">Reference proteome</keyword>
<dbReference type="EMBL" id="BAAAVI010000023">
    <property type="protein sequence ID" value="GAA2874413.1"/>
    <property type="molecule type" value="Genomic_DNA"/>
</dbReference>
<evidence type="ECO:0000256" key="1">
    <source>
        <dbReference type="SAM" id="MobiDB-lite"/>
    </source>
</evidence>
<organism evidence="3 4">
    <name type="scientific">Streptosporangium fragile</name>
    <dbReference type="NCBI Taxonomy" id="46186"/>
    <lineage>
        <taxon>Bacteria</taxon>
        <taxon>Bacillati</taxon>
        <taxon>Actinomycetota</taxon>
        <taxon>Actinomycetes</taxon>
        <taxon>Streptosporangiales</taxon>
        <taxon>Streptosporangiaceae</taxon>
        <taxon>Streptosporangium</taxon>
    </lineage>
</organism>
<dbReference type="Proteomes" id="UP001500831">
    <property type="component" value="Unassembled WGS sequence"/>
</dbReference>
<dbReference type="InterPro" id="IPR018958">
    <property type="entry name" value="Knr4/Smi1-like_dom"/>
</dbReference>
<dbReference type="InterPro" id="IPR037883">
    <property type="entry name" value="Knr4/Smi1-like_sf"/>
</dbReference>
<dbReference type="Pfam" id="PF09346">
    <property type="entry name" value="SMI1_KNR4"/>
    <property type="match status" value="1"/>
</dbReference>
<gene>
    <name evidence="3" type="ORF">GCM10010517_35070</name>
</gene>
<dbReference type="RefSeq" id="WP_425581994.1">
    <property type="nucleotide sequence ID" value="NZ_BAAAVI010000023.1"/>
</dbReference>
<dbReference type="Gene3D" id="3.40.1580.10">
    <property type="entry name" value="SMI1/KNR4-like"/>
    <property type="match status" value="1"/>
</dbReference>
<feature type="domain" description="Knr4/Smi1-like" evidence="2">
    <location>
        <begin position="37"/>
        <end position="103"/>
    </location>
</feature>
<accession>A0ABP6IGT2</accession>
<protein>
    <recommendedName>
        <fullName evidence="2">Knr4/Smi1-like domain-containing protein</fullName>
    </recommendedName>
</protein>
<evidence type="ECO:0000259" key="2">
    <source>
        <dbReference type="Pfam" id="PF09346"/>
    </source>
</evidence>
<evidence type="ECO:0000313" key="4">
    <source>
        <dbReference type="Proteomes" id="UP001500831"/>
    </source>
</evidence>
<feature type="region of interest" description="Disordered" evidence="1">
    <location>
        <begin position="104"/>
        <end position="141"/>
    </location>
</feature>
<comment type="caution">
    <text evidence="3">The sequence shown here is derived from an EMBL/GenBank/DDBJ whole genome shotgun (WGS) entry which is preliminary data.</text>
</comment>